<protein>
    <submittedName>
        <fullName evidence="1">Uncharacterized protein</fullName>
    </submittedName>
</protein>
<gene>
    <name evidence="1" type="ORF">GV64_18750</name>
</gene>
<proteinExistence type="predicted"/>
<keyword evidence="2" id="KW-1185">Reference proteome</keyword>
<sequence length="103" mass="11124">MLLHSERVPLDVRNILKAVQDQKSPGSSLGALMIKVVVVPEWPAILNEKYEAPLSAGANAPGFNDEGAAGGCMPLGKYDVEGSYEDKLQLAIKESLRFENRGL</sequence>
<evidence type="ECO:0000313" key="2">
    <source>
        <dbReference type="Proteomes" id="UP000027997"/>
    </source>
</evidence>
<comment type="caution">
    <text evidence="1">The sequence shown here is derived from an EMBL/GenBank/DDBJ whole genome shotgun (WGS) entry which is preliminary data.</text>
</comment>
<name>A0A081KEC1_9GAMM</name>
<evidence type="ECO:0000313" key="1">
    <source>
        <dbReference type="EMBL" id="KEI72497.1"/>
    </source>
</evidence>
<dbReference type="AlphaFoldDB" id="A0A081KEC1"/>
<reference evidence="1 2" key="1">
    <citation type="submission" date="2014-06" db="EMBL/GenBank/DDBJ databases">
        <title>Whole Genome Sequences of Three Symbiotic Endozoicomonas Bacteria.</title>
        <authorList>
            <person name="Neave M.J."/>
            <person name="Apprill A."/>
            <person name="Voolstra C.R."/>
        </authorList>
    </citation>
    <scope>NUCLEOTIDE SEQUENCE [LARGE SCALE GENOMIC DNA]</scope>
    <source>
        <strain evidence="1 2">DSM 22380</strain>
    </source>
</reference>
<organism evidence="1 2">
    <name type="scientific">Endozoicomonas elysicola</name>
    <dbReference type="NCBI Taxonomy" id="305900"/>
    <lineage>
        <taxon>Bacteria</taxon>
        <taxon>Pseudomonadati</taxon>
        <taxon>Pseudomonadota</taxon>
        <taxon>Gammaproteobacteria</taxon>
        <taxon>Oceanospirillales</taxon>
        <taxon>Endozoicomonadaceae</taxon>
        <taxon>Endozoicomonas</taxon>
    </lineage>
</organism>
<dbReference type="Proteomes" id="UP000027997">
    <property type="component" value="Unassembled WGS sequence"/>
</dbReference>
<dbReference type="EMBL" id="JOJP01000001">
    <property type="protein sequence ID" value="KEI72497.1"/>
    <property type="molecule type" value="Genomic_DNA"/>
</dbReference>
<accession>A0A081KEC1</accession>